<organism evidence="2 3">
    <name type="scientific">Rousettus aegyptiacus</name>
    <name type="common">Egyptian fruit bat</name>
    <name type="synonym">Pteropus aegyptiacus</name>
    <dbReference type="NCBI Taxonomy" id="9407"/>
    <lineage>
        <taxon>Eukaryota</taxon>
        <taxon>Metazoa</taxon>
        <taxon>Chordata</taxon>
        <taxon>Craniata</taxon>
        <taxon>Vertebrata</taxon>
        <taxon>Euteleostomi</taxon>
        <taxon>Mammalia</taxon>
        <taxon>Eutheria</taxon>
        <taxon>Laurasiatheria</taxon>
        <taxon>Chiroptera</taxon>
        <taxon>Yinpterochiroptera</taxon>
        <taxon>Pteropodoidea</taxon>
        <taxon>Pteropodidae</taxon>
        <taxon>Rousettinae</taxon>
        <taxon>Rousettus</taxon>
    </lineage>
</organism>
<dbReference type="AlphaFoldDB" id="A0A7J8DHP4"/>
<feature type="region of interest" description="Disordered" evidence="1">
    <location>
        <begin position="332"/>
        <end position="378"/>
    </location>
</feature>
<feature type="compositionally biased region" description="Pro residues" evidence="1">
    <location>
        <begin position="1"/>
        <end position="10"/>
    </location>
</feature>
<feature type="region of interest" description="Disordered" evidence="1">
    <location>
        <begin position="278"/>
        <end position="298"/>
    </location>
</feature>
<name>A0A7J8DHP4_ROUAE</name>
<feature type="compositionally biased region" description="Pro residues" evidence="1">
    <location>
        <begin position="52"/>
        <end position="62"/>
    </location>
</feature>
<dbReference type="EMBL" id="JACASE010000012">
    <property type="protein sequence ID" value="KAF6422633.1"/>
    <property type="molecule type" value="Genomic_DNA"/>
</dbReference>
<evidence type="ECO:0000256" key="1">
    <source>
        <dbReference type="SAM" id="MobiDB-lite"/>
    </source>
</evidence>
<sequence>MHWGPHPLPTHPGGGMWQRLPGGEGREPEAGGVEASASQHSPGLAPGRRLPHPSPVPDALRPPPRAAGTCVKGWLFSCCCMTPRPPERPSAGPLPVEAWAGTPAALSGTVGAAQRPWPVAPSTPPAAAAQLCPVSWGTVLNSSEMRGFWSCPQVVSSRGQGLSVLNTAGPGPTLGPMMVSHAWPPAHSHWREVMAGGEALLGIRGLRAPPPPREGWGGEESLGPGRGAAARQAWARPTRQVGVWVPALSALAVELGKPSLLGKFRQLPTHAAGGVLAGARGAARHRPAARGPGPPSPLVYPRPASGCHWGMEGKQGTPLLLLLSVRARSPTGDLLSAPHSSTKGPLGGAPPHLSTLDPSTRRDAGERLPLPQPRGPAP</sequence>
<protein>
    <submittedName>
        <fullName evidence="2">Uncharacterized protein</fullName>
    </submittedName>
</protein>
<evidence type="ECO:0000313" key="3">
    <source>
        <dbReference type="Proteomes" id="UP000593571"/>
    </source>
</evidence>
<proteinExistence type="predicted"/>
<keyword evidence="3" id="KW-1185">Reference proteome</keyword>
<accession>A0A7J8DHP4</accession>
<dbReference type="Proteomes" id="UP000593571">
    <property type="component" value="Unassembled WGS sequence"/>
</dbReference>
<feature type="region of interest" description="Disordered" evidence="1">
    <location>
        <begin position="1"/>
        <end position="62"/>
    </location>
</feature>
<evidence type="ECO:0000313" key="2">
    <source>
        <dbReference type="EMBL" id="KAF6422633.1"/>
    </source>
</evidence>
<comment type="caution">
    <text evidence="2">The sequence shown here is derived from an EMBL/GenBank/DDBJ whole genome shotgun (WGS) entry which is preliminary data.</text>
</comment>
<gene>
    <name evidence="2" type="ORF">HJG63_008477</name>
</gene>
<reference evidence="2 3" key="1">
    <citation type="journal article" date="2020" name="Nature">
        <title>Six reference-quality genomes reveal evolution of bat adaptations.</title>
        <authorList>
            <person name="Jebb D."/>
            <person name="Huang Z."/>
            <person name="Pippel M."/>
            <person name="Hughes G.M."/>
            <person name="Lavrichenko K."/>
            <person name="Devanna P."/>
            <person name="Winkler S."/>
            <person name="Jermiin L.S."/>
            <person name="Skirmuntt E.C."/>
            <person name="Katzourakis A."/>
            <person name="Burkitt-Gray L."/>
            <person name="Ray D.A."/>
            <person name="Sullivan K.A.M."/>
            <person name="Roscito J.G."/>
            <person name="Kirilenko B.M."/>
            <person name="Davalos L.M."/>
            <person name="Corthals A.P."/>
            <person name="Power M.L."/>
            <person name="Jones G."/>
            <person name="Ransome R.D."/>
            <person name="Dechmann D.K.N."/>
            <person name="Locatelli A.G."/>
            <person name="Puechmaille S.J."/>
            <person name="Fedrigo O."/>
            <person name="Jarvis E.D."/>
            <person name="Hiller M."/>
            <person name="Vernes S.C."/>
            <person name="Myers E.W."/>
            <person name="Teeling E.C."/>
        </authorList>
    </citation>
    <scope>NUCLEOTIDE SEQUENCE [LARGE SCALE GENOMIC DNA]</scope>
    <source>
        <strain evidence="2">MRouAeg1</strain>
        <tissue evidence="2">Muscle</tissue>
    </source>
</reference>